<dbReference type="GO" id="GO:0002098">
    <property type="term" value="P:tRNA wobble uridine modification"/>
    <property type="evidence" value="ECO:0007669"/>
    <property type="project" value="InterPro"/>
</dbReference>
<dbReference type="GO" id="GO:0000049">
    <property type="term" value="F:tRNA binding"/>
    <property type="evidence" value="ECO:0007669"/>
    <property type="project" value="EnsemblFungi"/>
</dbReference>
<dbReference type="UniPathway" id="UPA00988"/>
<dbReference type="InParanoid" id="I2H261"/>
<dbReference type="GO" id="GO:0005634">
    <property type="term" value="C:nucleus"/>
    <property type="evidence" value="ECO:0007669"/>
    <property type="project" value="UniProtKB-SubCell"/>
</dbReference>
<dbReference type="GO" id="GO:0005777">
    <property type="term" value="C:peroxisome"/>
    <property type="evidence" value="ECO:0007669"/>
    <property type="project" value="EnsemblFungi"/>
</dbReference>
<dbReference type="OrthoDB" id="166907at2759"/>
<dbReference type="Proteomes" id="UP000002866">
    <property type="component" value="Chromosome 3"/>
</dbReference>
<dbReference type="FunCoup" id="I2H261">
    <property type="interactions" value="1276"/>
</dbReference>
<evidence type="ECO:0000256" key="4">
    <source>
        <dbReference type="ARBA" id="ARBA00009567"/>
    </source>
</evidence>
<sequence>MTSTHNPSILLKRILNLVEPTPLLLIKDNINHNGQTILNEILISIASSHEVIFVSFETLNKPKFADKFICMDNFNQINRLPELVKTHTTSAKKTVIIIDSLNYISSNDITGIIAELSRSGNIIGIYHEDIPEKYNDDNEYYPSINGLLDFMSNIIIEMELPDEEEILENNYKFNINKNMNQFNENKIKLTYRRKSGRSLEYNFHINYLKHDYTFISEDQQDTNTVETPEMLQGLTTFNLSTSDKQKKAKEQVDLPFLEAQQFTTGGAIVYEFEKDDDYDEEDPFEDPF</sequence>
<dbReference type="Pfam" id="PF10483">
    <property type="entry name" value="Elong_Iki1"/>
    <property type="match status" value="1"/>
</dbReference>
<dbReference type="InterPro" id="IPR019519">
    <property type="entry name" value="Elp5"/>
</dbReference>
<dbReference type="GO" id="GO:0016887">
    <property type="term" value="F:ATP hydrolysis activity"/>
    <property type="evidence" value="ECO:0007669"/>
    <property type="project" value="EnsemblFungi"/>
</dbReference>
<dbReference type="InterPro" id="IPR027417">
    <property type="entry name" value="P-loop_NTPase"/>
</dbReference>
<dbReference type="GO" id="GO:0033588">
    <property type="term" value="C:elongator holoenzyme complex"/>
    <property type="evidence" value="ECO:0007669"/>
    <property type="project" value="EnsemblFungi"/>
</dbReference>
<dbReference type="GO" id="GO:0042802">
    <property type="term" value="F:identical protein binding"/>
    <property type="evidence" value="ECO:0007669"/>
    <property type="project" value="EnsemblFungi"/>
</dbReference>
<dbReference type="CDD" id="cd19496">
    <property type="entry name" value="Elp5"/>
    <property type="match status" value="1"/>
</dbReference>
<proteinExistence type="inferred from homology"/>
<dbReference type="Gene3D" id="3.40.50.300">
    <property type="entry name" value="P-loop containing nucleotide triphosphate hydrolases"/>
    <property type="match status" value="1"/>
</dbReference>
<dbReference type="eggNOG" id="ENOG502QQIZ">
    <property type="taxonomic scope" value="Eukaryota"/>
</dbReference>
<name>I2H261_HENB6</name>
<dbReference type="GO" id="GO:0005829">
    <property type="term" value="C:cytosol"/>
    <property type="evidence" value="ECO:0007669"/>
    <property type="project" value="TreeGrafter"/>
</dbReference>
<organism evidence="9 10">
    <name type="scientific">Henningerozyma blattae (strain ATCC 34711 / CBS 6284 / DSM 70876 / NBRC 10599 / NRRL Y-10934 / UCD 77-7)</name>
    <name type="common">Yeast</name>
    <name type="synonym">Tetrapisispora blattae</name>
    <dbReference type="NCBI Taxonomy" id="1071380"/>
    <lineage>
        <taxon>Eukaryota</taxon>
        <taxon>Fungi</taxon>
        <taxon>Dikarya</taxon>
        <taxon>Ascomycota</taxon>
        <taxon>Saccharomycotina</taxon>
        <taxon>Saccharomycetes</taxon>
        <taxon>Saccharomycetales</taxon>
        <taxon>Saccharomycetaceae</taxon>
        <taxon>Henningerozyma</taxon>
    </lineage>
</organism>
<evidence type="ECO:0000256" key="6">
    <source>
        <dbReference type="ARBA" id="ARBA00022490"/>
    </source>
</evidence>
<comment type="pathway">
    <text evidence="3">tRNA modification; 5-methoxycarbonylmethyl-2-thiouridine-tRNA biosynthesis.</text>
</comment>
<evidence type="ECO:0000256" key="8">
    <source>
        <dbReference type="ARBA" id="ARBA00023242"/>
    </source>
</evidence>
<evidence type="ECO:0000256" key="5">
    <source>
        <dbReference type="ARBA" id="ARBA00020264"/>
    </source>
</evidence>
<dbReference type="OMA" id="VIYVSFE"/>
<dbReference type="AlphaFoldDB" id="I2H261"/>
<keyword evidence="6" id="KW-0963">Cytoplasm</keyword>
<evidence type="ECO:0000313" key="9">
    <source>
        <dbReference type="EMBL" id="CCH60463.1"/>
    </source>
</evidence>
<evidence type="ECO:0000313" key="10">
    <source>
        <dbReference type="Proteomes" id="UP000002866"/>
    </source>
</evidence>
<comment type="subcellular location">
    <subcellularLocation>
        <location evidence="2">Cytoplasm</location>
    </subcellularLocation>
    <subcellularLocation>
        <location evidence="1">Nucleus</location>
    </subcellularLocation>
</comment>
<dbReference type="GeneID" id="14495443"/>
<dbReference type="STRING" id="1071380.I2H261"/>
<protein>
    <recommendedName>
        <fullName evidence="5">Elongator complex protein 5</fullName>
    </recommendedName>
</protein>
<dbReference type="HOGENOM" id="CLU_050414_1_0_1"/>
<evidence type="ECO:0000256" key="2">
    <source>
        <dbReference type="ARBA" id="ARBA00004496"/>
    </source>
</evidence>
<keyword evidence="8" id="KW-0539">Nucleus</keyword>
<dbReference type="EMBL" id="HE806318">
    <property type="protein sequence ID" value="CCH60463.1"/>
    <property type="molecule type" value="Genomic_DNA"/>
</dbReference>
<keyword evidence="7" id="KW-0819">tRNA processing</keyword>
<dbReference type="PANTHER" id="PTHR15641">
    <property type="entry name" value="ELONGATOR COMPLEX PROTEIN 5"/>
    <property type="match status" value="1"/>
</dbReference>
<comment type="similarity">
    <text evidence="4">Belongs to the ELP5 family.</text>
</comment>
<gene>
    <name evidence="9" type="primary">TBLA0C06710</name>
    <name evidence="9" type="ORF">TBLA_0C06710</name>
</gene>
<accession>I2H261</accession>
<reference evidence="9 10" key="1">
    <citation type="journal article" date="2011" name="Proc. Natl. Acad. Sci. U.S.A.">
        <title>Evolutionary erosion of yeast sex chromosomes by mating-type switching accidents.</title>
        <authorList>
            <person name="Gordon J.L."/>
            <person name="Armisen D."/>
            <person name="Proux-Wera E."/>
            <person name="Oheigeartaigh S.S."/>
            <person name="Byrne K.P."/>
            <person name="Wolfe K.H."/>
        </authorList>
    </citation>
    <scope>NUCLEOTIDE SEQUENCE [LARGE SCALE GENOMIC DNA]</scope>
    <source>
        <strain evidence="10">ATCC 34711 / CBS 6284 / DSM 70876 / NBRC 10599 / NRRL Y-10934 / UCD 77-7</strain>
    </source>
</reference>
<evidence type="ECO:0000256" key="7">
    <source>
        <dbReference type="ARBA" id="ARBA00022694"/>
    </source>
</evidence>
<dbReference type="KEGG" id="tbl:TBLA_0C06710"/>
<dbReference type="PANTHER" id="PTHR15641:SF1">
    <property type="entry name" value="ELONGATOR COMPLEX PROTEIN 5"/>
    <property type="match status" value="1"/>
</dbReference>
<keyword evidence="10" id="KW-1185">Reference proteome</keyword>
<evidence type="ECO:0000256" key="1">
    <source>
        <dbReference type="ARBA" id="ARBA00004123"/>
    </source>
</evidence>
<evidence type="ECO:0000256" key="3">
    <source>
        <dbReference type="ARBA" id="ARBA00005043"/>
    </source>
</evidence>
<dbReference type="RefSeq" id="XP_004179982.1">
    <property type="nucleotide sequence ID" value="XM_004179934.1"/>
</dbReference>